<dbReference type="RefSeq" id="WP_225696479.1">
    <property type="nucleotide sequence ID" value="NZ_JAIXNE010000001.1"/>
</dbReference>
<dbReference type="EC" id="4.1.1.49" evidence="3 10"/>
<feature type="binding site" evidence="10">
    <location>
        <position position="196"/>
    </location>
    <ligand>
        <name>substrate</name>
    </ligand>
</feature>
<dbReference type="CDD" id="cd00484">
    <property type="entry name" value="PEPCK_ATP"/>
    <property type="match status" value="1"/>
</dbReference>
<evidence type="ECO:0000256" key="10">
    <source>
        <dbReference type="HAMAP-Rule" id="MF_00453"/>
    </source>
</evidence>
<keyword evidence="6 10" id="KW-0210">Decarboxylase</keyword>
<dbReference type="InterPro" id="IPR008210">
    <property type="entry name" value="PEP_carboxykinase_N"/>
</dbReference>
<keyword evidence="4 10" id="KW-0312">Gluconeogenesis</keyword>
<gene>
    <name evidence="10 11" type="primary">pckA</name>
    <name evidence="11" type="ORF">LDX50_00680</name>
</gene>
<feature type="binding site" evidence="10">
    <location>
        <position position="325"/>
    </location>
    <ligand>
        <name>ATP</name>
        <dbReference type="ChEBI" id="CHEBI:30616"/>
    </ligand>
</feature>
<feature type="binding site" evidence="10">
    <location>
        <position position="260"/>
    </location>
    <ligand>
        <name>Mn(2+)</name>
        <dbReference type="ChEBI" id="CHEBI:29035"/>
    </ligand>
</feature>
<feature type="binding site" evidence="10">
    <location>
        <position position="202"/>
    </location>
    <ligand>
        <name>Mn(2+)</name>
        <dbReference type="ChEBI" id="CHEBI:29035"/>
    </ligand>
</feature>
<dbReference type="PIRSF" id="PIRSF006294">
    <property type="entry name" value="PEP_crbxkin"/>
    <property type="match status" value="1"/>
</dbReference>
<dbReference type="PANTHER" id="PTHR30031">
    <property type="entry name" value="PHOSPHOENOLPYRUVATE CARBOXYKINASE ATP"/>
    <property type="match status" value="1"/>
</dbReference>
<dbReference type="GO" id="GO:0046872">
    <property type="term" value="F:metal ion binding"/>
    <property type="evidence" value="ECO:0007669"/>
    <property type="project" value="UniProtKB-KW"/>
</dbReference>
<feature type="binding site" evidence="10">
    <location>
        <position position="202"/>
    </location>
    <ligand>
        <name>substrate</name>
    </ligand>
</feature>
<dbReference type="Gene3D" id="3.40.449.10">
    <property type="entry name" value="Phosphoenolpyruvate Carboxykinase, domain 1"/>
    <property type="match status" value="1"/>
</dbReference>
<dbReference type="Pfam" id="PF01293">
    <property type="entry name" value="PEPCK_ATP"/>
    <property type="match status" value="1"/>
</dbReference>
<feature type="binding site" evidence="10">
    <location>
        <position position="61"/>
    </location>
    <ligand>
        <name>substrate</name>
    </ligand>
</feature>
<evidence type="ECO:0000256" key="5">
    <source>
        <dbReference type="ARBA" id="ARBA00022741"/>
    </source>
</evidence>
<comment type="cofactor">
    <cofactor evidence="10">
        <name>Mn(2+)</name>
        <dbReference type="ChEBI" id="CHEBI:29035"/>
    </cofactor>
    <text evidence="10">Binds 1 Mn(2+) ion per subunit.</text>
</comment>
<evidence type="ECO:0000313" key="12">
    <source>
        <dbReference type="Proteomes" id="UP001139409"/>
    </source>
</evidence>
<dbReference type="Gene3D" id="3.90.228.20">
    <property type="match status" value="1"/>
</dbReference>
<accession>A0A9X1HLU2</accession>
<dbReference type="InterPro" id="IPR001272">
    <property type="entry name" value="PEP_carboxykinase_ATP"/>
</dbReference>
<feature type="binding site" evidence="10">
    <location>
        <position position="288"/>
    </location>
    <ligand>
        <name>ATP</name>
        <dbReference type="ChEBI" id="CHEBI:30616"/>
    </ligand>
</feature>
<comment type="subcellular location">
    <subcellularLocation>
        <location evidence="10">Cytoplasm</location>
    </subcellularLocation>
</comment>
<dbReference type="EMBL" id="JAIXNE010000001">
    <property type="protein sequence ID" value="MCA6073360.1"/>
    <property type="molecule type" value="Genomic_DNA"/>
</dbReference>
<evidence type="ECO:0000256" key="4">
    <source>
        <dbReference type="ARBA" id="ARBA00022432"/>
    </source>
</evidence>
<evidence type="ECO:0000256" key="7">
    <source>
        <dbReference type="ARBA" id="ARBA00022840"/>
    </source>
</evidence>
<comment type="similarity">
    <text evidence="2 10">Belongs to the phosphoenolpyruvate carboxykinase (ATP) family.</text>
</comment>
<feature type="binding site" evidence="10">
    <location>
        <position position="450"/>
    </location>
    <ligand>
        <name>ATP</name>
        <dbReference type="ChEBI" id="CHEBI:30616"/>
    </ligand>
</feature>
<feature type="binding site" evidence="10">
    <location>
        <begin position="239"/>
        <end position="247"/>
    </location>
    <ligand>
        <name>ATP</name>
        <dbReference type="ChEBI" id="CHEBI:30616"/>
    </ligand>
</feature>
<keyword evidence="7 10" id="KW-0067">ATP-binding</keyword>
<sequence>MQEFGLKSKAKGLDIYGITDAGNVYWNLTPPELIEKALERNEGVLTDTGALMCDTGKFTGRSPKDRFIVKDAITSDAVWWGDINIPIDQTHFDQIKDKMIRNLAGKDLYVRDAYAGADKHYRLKLRVINTYAWQNLFCFNMFLRPSRYKLEKFEPNFTIICDPDFKADPTVDGTRQDNFAIVNFTERMILIGGTAYAGEMKKGIFSVLNFMLPHDKNVLSMHCSANIGHKKHDTAIFFGLSGTGKTTLSADPNRGLIGDDEHGWTDKNVFNFEGGCYAKTIDLTREKEPEIWDAIKFGAIVENTRFYPGLRTVDYTNTEVTENTRTSYPINHIKNAVEPSVGGHPKNIFFLTCDAYGVLPPISRLTKGQAMYHFISGYTAKVAGTEAGVTEPQAVFSACFGAPFMPLHPTKYAEMLGEKMMRHDVRVWLVNTGWTGGPYGKGSRMKLSYTRAMITAALNGTLDNVGYHKHSMFHVEIPHTCPDVPSSVLSPRETWQDDEGYYTMANVLAEKFNKNFEKYADFANEEIMAASPLLKEKYLKTT</sequence>
<dbReference type="HAMAP" id="MF_00453">
    <property type="entry name" value="PEPCK_ATP"/>
    <property type="match status" value="1"/>
</dbReference>
<organism evidence="11 12">
    <name type="scientific">Fulvivirga sedimenti</name>
    <dbReference type="NCBI Taxonomy" id="2879465"/>
    <lineage>
        <taxon>Bacteria</taxon>
        <taxon>Pseudomonadati</taxon>
        <taxon>Bacteroidota</taxon>
        <taxon>Cytophagia</taxon>
        <taxon>Cytophagales</taxon>
        <taxon>Fulvivirgaceae</taxon>
        <taxon>Fulvivirga</taxon>
    </lineage>
</organism>
<dbReference type="SUPFAM" id="SSF68923">
    <property type="entry name" value="PEP carboxykinase N-terminal domain"/>
    <property type="match status" value="1"/>
</dbReference>
<feature type="binding site" evidence="10">
    <location>
        <position position="222"/>
    </location>
    <ligand>
        <name>Mn(2+)</name>
        <dbReference type="ChEBI" id="CHEBI:29035"/>
    </ligand>
</feature>
<dbReference type="GO" id="GO:0006094">
    <property type="term" value="P:gluconeogenesis"/>
    <property type="evidence" value="ECO:0007669"/>
    <property type="project" value="UniProtKB-UniRule"/>
</dbReference>
<reference evidence="11" key="1">
    <citation type="submission" date="2021-09" db="EMBL/GenBank/DDBJ databases">
        <title>Fulvivirga sp. isolated from coastal sediment.</title>
        <authorList>
            <person name="Yu H."/>
        </authorList>
    </citation>
    <scope>NUCLEOTIDE SEQUENCE</scope>
    <source>
        <strain evidence="11">1062</strain>
    </source>
</reference>
<proteinExistence type="inferred from homology"/>
<name>A0A9X1HLU2_9BACT</name>
<dbReference type="GO" id="GO:0005829">
    <property type="term" value="C:cytosol"/>
    <property type="evidence" value="ECO:0007669"/>
    <property type="project" value="TreeGrafter"/>
</dbReference>
<keyword evidence="10" id="KW-0464">Manganese</keyword>
<protein>
    <recommendedName>
        <fullName evidence="3 10">Phosphoenolpyruvate carboxykinase (ATP)</fullName>
        <shortName evidence="10">PCK</shortName>
        <shortName evidence="10">PEP carboxykinase</shortName>
        <shortName evidence="10">PEPCK</shortName>
        <ecNumber evidence="3 10">4.1.1.49</ecNumber>
    </recommendedName>
</protein>
<keyword evidence="12" id="KW-1185">Reference proteome</keyword>
<comment type="caution">
    <text evidence="10">Lacks conserved residue(s) required for the propagation of feature annotation.</text>
</comment>
<keyword evidence="5 10" id="KW-0547">Nucleotide-binding</keyword>
<dbReference type="NCBIfam" id="TIGR00224">
    <property type="entry name" value="pckA"/>
    <property type="match status" value="1"/>
</dbReference>
<feature type="binding site" evidence="10">
    <location>
        <position position="325"/>
    </location>
    <ligand>
        <name>substrate</name>
    </ligand>
</feature>
<keyword evidence="10" id="KW-0479">Metal-binding</keyword>
<comment type="catalytic activity">
    <reaction evidence="9 10">
        <text>oxaloacetate + ATP = phosphoenolpyruvate + ADP + CO2</text>
        <dbReference type="Rhea" id="RHEA:18617"/>
        <dbReference type="ChEBI" id="CHEBI:16452"/>
        <dbReference type="ChEBI" id="CHEBI:16526"/>
        <dbReference type="ChEBI" id="CHEBI:30616"/>
        <dbReference type="ChEBI" id="CHEBI:58702"/>
        <dbReference type="ChEBI" id="CHEBI:456216"/>
        <dbReference type="EC" id="4.1.1.49"/>
    </reaction>
</comment>
<dbReference type="GO" id="GO:0005524">
    <property type="term" value="F:ATP binding"/>
    <property type="evidence" value="ECO:0007669"/>
    <property type="project" value="UniProtKB-UniRule"/>
</dbReference>
<dbReference type="Proteomes" id="UP001139409">
    <property type="component" value="Unassembled WGS sequence"/>
</dbReference>
<comment type="caution">
    <text evidence="11">The sequence shown here is derived from an EMBL/GenBank/DDBJ whole genome shotgun (WGS) entry which is preliminary data.</text>
</comment>
<comment type="pathway">
    <text evidence="1 10">Carbohydrate biosynthesis; gluconeogenesis.</text>
</comment>
<dbReference type="Gene3D" id="2.170.8.10">
    <property type="entry name" value="Phosphoenolpyruvate Carboxykinase, domain 2"/>
    <property type="match status" value="1"/>
</dbReference>
<dbReference type="PANTHER" id="PTHR30031:SF0">
    <property type="entry name" value="PHOSPHOENOLPYRUVATE CARBOXYKINASE (ATP)"/>
    <property type="match status" value="1"/>
</dbReference>
<evidence type="ECO:0000256" key="1">
    <source>
        <dbReference type="ARBA" id="ARBA00004742"/>
    </source>
</evidence>
<evidence type="ECO:0000256" key="9">
    <source>
        <dbReference type="ARBA" id="ARBA00047371"/>
    </source>
</evidence>
<dbReference type="AlphaFoldDB" id="A0A9X1HLU2"/>
<evidence type="ECO:0000256" key="3">
    <source>
        <dbReference type="ARBA" id="ARBA00012363"/>
    </source>
</evidence>
<dbReference type="NCBIfam" id="NF006820">
    <property type="entry name" value="PRK09344.1-2"/>
    <property type="match status" value="1"/>
</dbReference>
<feature type="binding site" evidence="10">
    <location>
        <position position="222"/>
    </location>
    <ligand>
        <name>ATP</name>
        <dbReference type="ChEBI" id="CHEBI:30616"/>
    </ligand>
</feature>
<dbReference type="GO" id="GO:0004612">
    <property type="term" value="F:phosphoenolpyruvate carboxykinase (ATP) activity"/>
    <property type="evidence" value="ECO:0007669"/>
    <property type="project" value="UniProtKB-UniRule"/>
</dbReference>
<feature type="binding site" evidence="10">
    <location>
        <position position="202"/>
    </location>
    <ligand>
        <name>ATP</name>
        <dbReference type="ChEBI" id="CHEBI:30616"/>
    </ligand>
</feature>
<evidence type="ECO:0000256" key="6">
    <source>
        <dbReference type="ARBA" id="ARBA00022793"/>
    </source>
</evidence>
<dbReference type="SUPFAM" id="SSF53795">
    <property type="entry name" value="PEP carboxykinase-like"/>
    <property type="match status" value="1"/>
</dbReference>
<dbReference type="NCBIfam" id="NF006821">
    <property type="entry name" value="PRK09344.1-3"/>
    <property type="match status" value="1"/>
</dbReference>
<keyword evidence="8 10" id="KW-0456">Lyase</keyword>
<comment type="function">
    <text evidence="10">Involved in the gluconeogenesis. Catalyzes the conversion of oxaloacetate (OAA) to phosphoenolpyruvate (PEP) through direct phosphoryl transfer between the nucleoside triphosphate and OAA.</text>
</comment>
<evidence type="ECO:0000256" key="2">
    <source>
        <dbReference type="ARBA" id="ARBA00006052"/>
    </source>
</evidence>
<keyword evidence="10" id="KW-0963">Cytoplasm</keyword>
<evidence type="ECO:0000256" key="8">
    <source>
        <dbReference type="ARBA" id="ARBA00023239"/>
    </source>
</evidence>
<dbReference type="InterPro" id="IPR013035">
    <property type="entry name" value="PEP_carboxykinase_C"/>
</dbReference>
<evidence type="ECO:0000313" key="11">
    <source>
        <dbReference type="EMBL" id="MCA6073360.1"/>
    </source>
</evidence>